<dbReference type="EMBL" id="CP071839">
    <property type="protein sequence ID" value="QTD97428.1"/>
    <property type="molecule type" value="Genomic_DNA"/>
</dbReference>
<proteinExistence type="predicted"/>
<dbReference type="InterPro" id="IPR041916">
    <property type="entry name" value="Anti_sigma_zinc_sf"/>
</dbReference>
<evidence type="ECO:0008006" key="6">
    <source>
        <dbReference type="Google" id="ProtNLM"/>
    </source>
</evidence>
<keyword evidence="3" id="KW-1133">Transmembrane helix</keyword>
<evidence type="ECO:0000256" key="3">
    <source>
        <dbReference type="SAM" id="Phobius"/>
    </source>
</evidence>
<evidence type="ECO:0000256" key="2">
    <source>
        <dbReference type="ARBA" id="ARBA00023163"/>
    </source>
</evidence>
<keyword evidence="5" id="KW-1185">Reference proteome</keyword>
<keyword evidence="1" id="KW-0805">Transcription regulation</keyword>
<keyword evidence="3" id="KW-0812">Transmembrane</keyword>
<dbReference type="Proteomes" id="UP000663908">
    <property type="component" value="Chromosome"/>
</dbReference>
<protein>
    <recommendedName>
        <fullName evidence="6">Zinc-finger domain-containing protein</fullName>
    </recommendedName>
</protein>
<accession>A0ABX7TPB5</accession>
<organism evidence="4 5">
    <name type="scientific">Streptomyces cyanogenus</name>
    <dbReference type="NCBI Taxonomy" id="80860"/>
    <lineage>
        <taxon>Bacteria</taxon>
        <taxon>Bacillati</taxon>
        <taxon>Actinomycetota</taxon>
        <taxon>Actinomycetes</taxon>
        <taxon>Kitasatosporales</taxon>
        <taxon>Streptomycetaceae</taxon>
        <taxon>Streptomyces</taxon>
    </lineage>
</organism>
<dbReference type="Gene3D" id="1.10.10.1320">
    <property type="entry name" value="Anti-sigma factor, zinc-finger domain"/>
    <property type="match status" value="1"/>
</dbReference>
<dbReference type="RefSeq" id="WP_208031273.1">
    <property type="nucleotide sequence ID" value="NZ_CP071839.1"/>
</dbReference>
<keyword evidence="3" id="KW-0472">Membrane</keyword>
<evidence type="ECO:0000313" key="5">
    <source>
        <dbReference type="Proteomes" id="UP000663908"/>
    </source>
</evidence>
<feature type="transmembrane region" description="Helical" evidence="3">
    <location>
        <begin position="104"/>
        <end position="123"/>
    </location>
</feature>
<reference evidence="4 5" key="1">
    <citation type="submission" date="2021-03" db="EMBL/GenBank/DDBJ databases">
        <title>Complete genome sequence of Streptomyces cyanogenus S136, producer of anticancer angucycline landomycin A.</title>
        <authorList>
            <person name="Hrab P."/>
            <person name="Ruckert C."/>
            <person name="Busche T."/>
            <person name="Ostash I."/>
            <person name="Kalinowski J."/>
            <person name="Fedorenko V."/>
            <person name="Yushchuk O."/>
            <person name="Ostash B."/>
        </authorList>
    </citation>
    <scope>NUCLEOTIDE SEQUENCE [LARGE SCALE GENOMIC DNA]</scope>
    <source>
        <strain evidence="4 5">S136</strain>
    </source>
</reference>
<evidence type="ECO:0000256" key="1">
    <source>
        <dbReference type="ARBA" id="ARBA00023015"/>
    </source>
</evidence>
<sequence>MSGDVDCEELREIGPELALGVLPGRERAEAVAHLDRCAECREYVRQLTQVGDRLVGLLPDREPPPGFETRVARGLARQATASEGQRPARSRGAYRGVRRARARAAAVGAALAAAVGFAGWVIGTAVEEVVASPPAVESEPVMVGDMTPAGRGGAPVGEVYAHPGPPGWVFVSVALTRPGTRYTGTVTCLLDRPDGASLRVGDFALRDGHGNWGVAVPGDLTRYSGVRLISPDGTVLATAQLQKGQVTSPEA</sequence>
<evidence type="ECO:0000313" key="4">
    <source>
        <dbReference type="EMBL" id="QTD97428.1"/>
    </source>
</evidence>
<gene>
    <name evidence="4" type="ORF">S1361_08725</name>
</gene>
<name>A0ABX7TPB5_STRCY</name>
<keyword evidence="2" id="KW-0804">Transcription</keyword>